<evidence type="ECO:0000259" key="1">
    <source>
        <dbReference type="Pfam" id="PF13480"/>
    </source>
</evidence>
<organism evidence="2 3">
    <name type="scientific">Anatilimnocola aggregata</name>
    <dbReference type="NCBI Taxonomy" id="2528021"/>
    <lineage>
        <taxon>Bacteria</taxon>
        <taxon>Pseudomonadati</taxon>
        <taxon>Planctomycetota</taxon>
        <taxon>Planctomycetia</taxon>
        <taxon>Pirellulales</taxon>
        <taxon>Pirellulaceae</taxon>
        <taxon>Anatilimnocola</taxon>
    </lineage>
</organism>
<accession>A0A517YAS8</accession>
<dbReference type="Proteomes" id="UP000315017">
    <property type="component" value="Chromosome"/>
</dbReference>
<keyword evidence="3" id="KW-1185">Reference proteome</keyword>
<dbReference type="AlphaFoldDB" id="A0A517YAS8"/>
<dbReference type="Gene3D" id="3.40.630.30">
    <property type="match status" value="1"/>
</dbReference>
<dbReference type="EMBL" id="CP036274">
    <property type="protein sequence ID" value="QDU27340.1"/>
    <property type="molecule type" value="Genomic_DNA"/>
</dbReference>
<dbReference type="OrthoDB" id="4700839at2"/>
<dbReference type="Pfam" id="PF13480">
    <property type="entry name" value="Acetyltransf_6"/>
    <property type="match status" value="1"/>
</dbReference>
<dbReference type="InterPro" id="IPR016181">
    <property type="entry name" value="Acyl_CoA_acyltransferase"/>
</dbReference>
<sequence>MSHHCLDDNLKVRVVPGRELSGDLCARWAEIQCSNPALSSPYFRPEFTQAVAAVRTDVEVAVLENDAGIQGFFPFQRGWWGNSQPVAGRLTDFQGLIISPGVSCDPLQLLQKCGLASWRFDHLLVSQSCFQSHMWTYGESPYIDLSAGFANYQAKQRQQNTELKTIARKIRKLEREVGPVRFELSSANPDDLQSLFRWKSAHYVRTGFRDLLSFAWIREFFTRLPQHQQVEFAGLLSCLYAGDQLVAAHLGMRSRHVMHWWMPSYDREFARYSPGLALIYLFAQQAGEQGITRIDLGQGNESFKYRIASGIDTVAEGRVDRRAGTRMFYRTWQVTRDWVRTSPLGGPTERPLRWIRRMRDWLQFR</sequence>
<dbReference type="SUPFAM" id="SSF55729">
    <property type="entry name" value="Acyl-CoA N-acyltransferases (Nat)"/>
    <property type="match status" value="1"/>
</dbReference>
<dbReference type="KEGG" id="aagg:ETAA8_24270"/>
<protein>
    <recommendedName>
        <fullName evidence="1">BioF2-like acetyltransferase domain-containing protein</fullName>
    </recommendedName>
</protein>
<proteinExistence type="predicted"/>
<reference evidence="2 3" key="1">
    <citation type="submission" date="2019-02" db="EMBL/GenBank/DDBJ databases">
        <title>Deep-cultivation of Planctomycetes and their phenomic and genomic characterization uncovers novel biology.</title>
        <authorList>
            <person name="Wiegand S."/>
            <person name="Jogler M."/>
            <person name="Boedeker C."/>
            <person name="Pinto D."/>
            <person name="Vollmers J."/>
            <person name="Rivas-Marin E."/>
            <person name="Kohn T."/>
            <person name="Peeters S.H."/>
            <person name="Heuer A."/>
            <person name="Rast P."/>
            <person name="Oberbeckmann S."/>
            <person name="Bunk B."/>
            <person name="Jeske O."/>
            <person name="Meyerdierks A."/>
            <person name="Storesund J.E."/>
            <person name="Kallscheuer N."/>
            <person name="Luecker S."/>
            <person name="Lage O.M."/>
            <person name="Pohl T."/>
            <person name="Merkel B.J."/>
            <person name="Hornburger P."/>
            <person name="Mueller R.-W."/>
            <person name="Bruemmer F."/>
            <person name="Labrenz M."/>
            <person name="Spormann A.M."/>
            <person name="Op den Camp H."/>
            <person name="Overmann J."/>
            <person name="Amann R."/>
            <person name="Jetten M.S.M."/>
            <person name="Mascher T."/>
            <person name="Medema M.H."/>
            <person name="Devos D.P."/>
            <person name="Kaster A.-K."/>
            <person name="Ovreas L."/>
            <person name="Rohde M."/>
            <person name="Galperin M.Y."/>
            <person name="Jogler C."/>
        </authorList>
    </citation>
    <scope>NUCLEOTIDE SEQUENCE [LARGE SCALE GENOMIC DNA]</scope>
    <source>
        <strain evidence="2 3">ETA_A8</strain>
    </source>
</reference>
<name>A0A517YAS8_9BACT</name>
<evidence type="ECO:0000313" key="3">
    <source>
        <dbReference type="Proteomes" id="UP000315017"/>
    </source>
</evidence>
<feature type="domain" description="BioF2-like acetyltransferase" evidence="1">
    <location>
        <begin position="164"/>
        <end position="304"/>
    </location>
</feature>
<gene>
    <name evidence="2" type="ORF">ETAA8_24270</name>
</gene>
<dbReference type="InterPro" id="IPR038740">
    <property type="entry name" value="BioF2-like_GNAT_dom"/>
</dbReference>
<dbReference type="RefSeq" id="WP_145088188.1">
    <property type="nucleotide sequence ID" value="NZ_CP036274.1"/>
</dbReference>
<evidence type="ECO:0000313" key="2">
    <source>
        <dbReference type="EMBL" id="QDU27340.1"/>
    </source>
</evidence>